<accession>A0A9W6EII6</accession>
<sequence length="104" mass="11819">MSFGGTEKVLSSTKVEEGMFVCVSIGGLYSTQYETYCMCKMSPSVILKIDYATEGEQRMKDHVRLHGHRNQYVQEWIRGLVADAYDLRRLVQEECVEKGSLTAT</sequence>
<evidence type="ECO:0000313" key="2">
    <source>
        <dbReference type="Proteomes" id="UP001144157"/>
    </source>
</evidence>
<dbReference type="AlphaFoldDB" id="A0A9W6EII6"/>
<gene>
    <name evidence="1" type="ORF">AtubIFM56815_004770</name>
</gene>
<organism evidence="1 2">
    <name type="scientific">Aspergillus tubingensis</name>
    <dbReference type="NCBI Taxonomy" id="5068"/>
    <lineage>
        <taxon>Eukaryota</taxon>
        <taxon>Fungi</taxon>
        <taxon>Dikarya</taxon>
        <taxon>Ascomycota</taxon>
        <taxon>Pezizomycotina</taxon>
        <taxon>Eurotiomycetes</taxon>
        <taxon>Eurotiomycetidae</taxon>
        <taxon>Eurotiales</taxon>
        <taxon>Aspergillaceae</taxon>
        <taxon>Aspergillus</taxon>
        <taxon>Aspergillus subgen. Circumdati</taxon>
    </lineage>
</organism>
<proteinExistence type="predicted"/>
<name>A0A9W6EII6_ASPTU</name>
<comment type="caution">
    <text evidence="1">The sequence shown here is derived from an EMBL/GenBank/DDBJ whole genome shotgun (WGS) entry which is preliminary data.</text>
</comment>
<dbReference type="EMBL" id="BRPE01000002">
    <property type="protein sequence ID" value="GLA81133.1"/>
    <property type="molecule type" value="Genomic_DNA"/>
</dbReference>
<reference evidence="1" key="1">
    <citation type="submission" date="2022-07" db="EMBL/GenBank/DDBJ databases">
        <title>Taxonomy of Aspergillus series Nigri: significant species reduction supported by multi-species coalescent approaches.</title>
        <authorList>
            <person name="Bian C."/>
            <person name="Kusuya Y."/>
            <person name="Sklenar F."/>
            <person name="D'hooge E."/>
            <person name="Yaguchi T."/>
            <person name="Takahashi H."/>
            <person name="Hubka V."/>
        </authorList>
    </citation>
    <scope>NUCLEOTIDE SEQUENCE</scope>
    <source>
        <strain evidence="1">IFM 56815</strain>
    </source>
</reference>
<protein>
    <submittedName>
        <fullName evidence="1">Uncharacterized protein</fullName>
    </submittedName>
</protein>
<evidence type="ECO:0000313" key="1">
    <source>
        <dbReference type="EMBL" id="GLA81133.1"/>
    </source>
</evidence>
<dbReference type="Proteomes" id="UP001144157">
    <property type="component" value="Unassembled WGS sequence"/>
</dbReference>